<organism evidence="2 3">
    <name type="scientific">Neocucurbitaria cava</name>
    <dbReference type="NCBI Taxonomy" id="798079"/>
    <lineage>
        <taxon>Eukaryota</taxon>
        <taxon>Fungi</taxon>
        <taxon>Dikarya</taxon>
        <taxon>Ascomycota</taxon>
        <taxon>Pezizomycotina</taxon>
        <taxon>Dothideomycetes</taxon>
        <taxon>Pleosporomycetidae</taxon>
        <taxon>Pleosporales</taxon>
        <taxon>Pleosporineae</taxon>
        <taxon>Cucurbitariaceae</taxon>
        <taxon>Neocucurbitaria</taxon>
    </lineage>
</organism>
<dbReference type="AlphaFoldDB" id="A0A9W8YJG6"/>
<protein>
    <submittedName>
        <fullName evidence="2">Uncharacterized protein</fullName>
    </submittedName>
</protein>
<dbReference type="Gene3D" id="1.20.58.340">
    <property type="entry name" value="Magnesium transport protein CorA, transmembrane region"/>
    <property type="match status" value="1"/>
</dbReference>
<keyword evidence="1" id="KW-0812">Transmembrane</keyword>
<evidence type="ECO:0000313" key="3">
    <source>
        <dbReference type="Proteomes" id="UP001140560"/>
    </source>
</evidence>
<reference evidence="2" key="1">
    <citation type="submission" date="2022-10" db="EMBL/GenBank/DDBJ databases">
        <title>Tapping the CABI collections for fungal endophytes: first genome assemblies for Collariella, Neodidymelliopsis, Ascochyta clinopodiicola, Didymella pomorum, Didymosphaeria variabile, Neocosmospora piperis and Neocucurbitaria cava.</title>
        <authorList>
            <person name="Hill R."/>
        </authorList>
    </citation>
    <scope>NUCLEOTIDE SEQUENCE</scope>
    <source>
        <strain evidence="2">IMI 356814</strain>
    </source>
</reference>
<dbReference type="EMBL" id="JAPEUY010000001">
    <property type="protein sequence ID" value="KAJ4377402.1"/>
    <property type="molecule type" value="Genomic_DNA"/>
</dbReference>
<accession>A0A9W8YJG6</accession>
<evidence type="ECO:0000256" key="1">
    <source>
        <dbReference type="SAM" id="Phobius"/>
    </source>
</evidence>
<comment type="caution">
    <text evidence="2">The sequence shown here is derived from an EMBL/GenBank/DDBJ whole genome shotgun (WGS) entry which is preliminary data.</text>
</comment>
<dbReference type="OrthoDB" id="5392974at2759"/>
<dbReference type="Proteomes" id="UP001140560">
    <property type="component" value="Unassembled WGS sequence"/>
</dbReference>
<gene>
    <name evidence="2" type="ORF">N0V83_000227</name>
</gene>
<proteinExistence type="predicted"/>
<keyword evidence="1" id="KW-1133">Transmembrane helix</keyword>
<sequence length="479" mass="55352">MESKLHKLTSAQLRNDRIDRRRRPKIDWQYWPDTTGQHDDATPNIPGLEITTRPDIEDDAIIAWGLAASEKTRDPNVSIDVLHGDGTDLEWTQNVNDDNLERIMQPKKENTKTHSLQMCFINTLDTRASWLPGNFDIRPQALRLLLKAGLSRALLANIFSEQGYWAKMGNQRILRYNADGCLNSFEISYQYRCGWDTGVSFVHFVRRPTQRVYIFINYPAYALTRLKAAVNTNPSIMHRDFFPDTLVADDSLKQWQYEIGHRRDTLQKYVYISSHSSVMHQKLISPKEKQYEDEGIDSKLATIQLHRLDRHWLTLGQDSVDFRAQLIFLRESYVKYKEVLGKQAPGWEIDQAVDMYVYHQRTNLRINLLFHLANQRESRTNTQIASSTAEVARQTQRDSASMITIAAVTMLFLPGTFISAILSTTFFDYGDDGLHVSGKWWILLASTIPLTVVVFGVWLGWRYVRLRKQQAEAPIKLPS</sequence>
<name>A0A9W8YJG6_9PLEO</name>
<feature type="transmembrane region" description="Helical" evidence="1">
    <location>
        <begin position="439"/>
        <end position="461"/>
    </location>
</feature>
<evidence type="ECO:0000313" key="2">
    <source>
        <dbReference type="EMBL" id="KAJ4377402.1"/>
    </source>
</evidence>
<keyword evidence="1" id="KW-0472">Membrane</keyword>
<keyword evidence="3" id="KW-1185">Reference proteome</keyword>
<feature type="transmembrane region" description="Helical" evidence="1">
    <location>
        <begin position="403"/>
        <end position="427"/>
    </location>
</feature>